<keyword evidence="1" id="KW-0812">Transmembrane</keyword>
<keyword evidence="1" id="KW-0472">Membrane</keyword>
<feature type="transmembrane region" description="Helical" evidence="1">
    <location>
        <begin position="281"/>
        <end position="300"/>
    </location>
</feature>
<feature type="transmembrane region" description="Helical" evidence="1">
    <location>
        <begin position="307"/>
        <end position="326"/>
    </location>
</feature>
<reference evidence="4" key="1">
    <citation type="journal article" date="2019" name="Int. J. Syst. Evol. Microbiol.">
        <title>The Global Catalogue of Microorganisms (GCM) 10K type strain sequencing project: providing services to taxonomists for standard genome sequencing and annotation.</title>
        <authorList>
            <consortium name="The Broad Institute Genomics Platform"/>
            <consortium name="The Broad Institute Genome Sequencing Center for Infectious Disease"/>
            <person name="Wu L."/>
            <person name="Ma J."/>
        </authorList>
    </citation>
    <scope>NUCLEOTIDE SEQUENCE [LARGE SCALE GENOMIC DNA]</scope>
    <source>
        <strain evidence="4">KACC 11407</strain>
    </source>
</reference>
<dbReference type="Pfam" id="PF13795">
    <property type="entry name" value="HupE_UreJ_2"/>
    <property type="match status" value="1"/>
</dbReference>
<sequence length="333" mass="35684">MNLRPWLGAGLMLLACLAGGAARAHEVMPASLEVNETTTGTFAVRWRIPAQQGVAPRIQPRFPDDCTALAAPHIEFLPGARLAEWTLSCNRALRDGAVIAFEGQELTLIDVLVRIAYADGTHYTAITHPQQPMVTPAPPSQSAPGVPAYARLGVEHILGGVDHLLFVACLVLLVPGWWPLLRTITAFTLAHSLTLALSTLGVVQLPTRAVEASIALSILYCAATLARNGMQAGARSGPAWRMAFVFGLLHGFGFAGALAQIGLPQDDIPAALLMFNVGVEIGQLLFVALLLAAIALLRRLRSAWPRWLAAMPVYAIGGVAACWWWQRAISIFQ</sequence>
<organism evidence="3 4">
    <name type="scientific">Lysobacter yangpyeongensis</name>
    <dbReference type="NCBI Taxonomy" id="346182"/>
    <lineage>
        <taxon>Bacteria</taxon>
        <taxon>Pseudomonadati</taxon>
        <taxon>Pseudomonadota</taxon>
        <taxon>Gammaproteobacteria</taxon>
        <taxon>Lysobacterales</taxon>
        <taxon>Lysobacteraceae</taxon>
        <taxon>Lysobacter</taxon>
    </lineage>
</organism>
<dbReference type="PROSITE" id="PS51257">
    <property type="entry name" value="PROKAR_LIPOPROTEIN"/>
    <property type="match status" value="1"/>
</dbReference>
<dbReference type="InterPro" id="IPR032809">
    <property type="entry name" value="Put_HupE_UreJ"/>
</dbReference>
<keyword evidence="1" id="KW-1133">Transmembrane helix</keyword>
<keyword evidence="2" id="KW-0732">Signal</keyword>
<dbReference type="RefSeq" id="WP_386752878.1">
    <property type="nucleotide sequence ID" value="NZ_JBHSNM010000001.1"/>
</dbReference>
<accession>A0ABW0SK00</accession>
<name>A0ABW0SK00_9GAMM</name>
<evidence type="ECO:0000256" key="2">
    <source>
        <dbReference type="SAM" id="SignalP"/>
    </source>
</evidence>
<feature type="transmembrane region" description="Helical" evidence="1">
    <location>
        <begin position="157"/>
        <end position="177"/>
    </location>
</feature>
<evidence type="ECO:0000313" key="3">
    <source>
        <dbReference type="EMBL" id="MFC5569044.1"/>
    </source>
</evidence>
<proteinExistence type="predicted"/>
<feature type="signal peptide" evidence="2">
    <location>
        <begin position="1"/>
        <end position="24"/>
    </location>
</feature>
<dbReference type="Proteomes" id="UP001596036">
    <property type="component" value="Unassembled WGS sequence"/>
</dbReference>
<feature type="transmembrane region" description="Helical" evidence="1">
    <location>
        <begin position="239"/>
        <end position="261"/>
    </location>
</feature>
<gene>
    <name evidence="3" type="ORF">ACFPN1_03055</name>
</gene>
<dbReference type="EMBL" id="JBHSNM010000001">
    <property type="protein sequence ID" value="MFC5569044.1"/>
    <property type="molecule type" value="Genomic_DNA"/>
</dbReference>
<feature type="chain" id="PRO_5045889153" evidence="2">
    <location>
        <begin position="25"/>
        <end position="333"/>
    </location>
</feature>
<keyword evidence="4" id="KW-1185">Reference proteome</keyword>
<evidence type="ECO:0000256" key="1">
    <source>
        <dbReference type="SAM" id="Phobius"/>
    </source>
</evidence>
<comment type="caution">
    <text evidence="3">The sequence shown here is derived from an EMBL/GenBank/DDBJ whole genome shotgun (WGS) entry which is preliminary data.</text>
</comment>
<evidence type="ECO:0000313" key="4">
    <source>
        <dbReference type="Proteomes" id="UP001596036"/>
    </source>
</evidence>
<protein>
    <submittedName>
        <fullName evidence="3">HupE/UreJ family protein</fullName>
    </submittedName>
</protein>